<feature type="region of interest" description="Disordered" evidence="1">
    <location>
        <begin position="835"/>
        <end position="918"/>
    </location>
</feature>
<feature type="region of interest" description="Disordered" evidence="1">
    <location>
        <begin position="604"/>
        <end position="766"/>
    </location>
</feature>
<feature type="compositionally biased region" description="Basic and acidic residues" evidence="1">
    <location>
        <begin position="369"/>
        <end position="396"/>
    </location>
</feature>
<evidence type="ECO:0000313" key="2">
    <source>
        <dbReference type="EMBL" id="KZT44427.1"/>
    </source>
</evidence>
<feature type="compositionally biased region" description="Polar residues" evidence="1">
    <location>
        <begin position="683"/>
        <end position="700"/>
    </location>
</feature>
<proteinExistence type="predicted"/>
<evidence type="ECO:0000256" key="1">
    <source>
        <dbReference type="SAM" id="MobiDB-lite"/>
    </source>
</evidence>
<reference evidence="2 3" key="1">
    <citation type="journal article" date="2016" name="Mol. Biol. Evol.">
        <title>Comparative Genomics of Early-Diverging Mushroom-Forming Fungi Provides Insights into the Origins of Lignocellulose Decay Capabilities.</title>
        <authorList>
            <person name="Nagy L.G."/>
            <person name="Riley R."/>
            <person name="Tritt A."/>
            <person name="Adam C."/>
            <person name="Daum C."/>
            <person name="Floudas D."/>
            <person name="Sun H."/>
            <person name="Yadav J.S."/>
            <person name="Pangilinan J."/>
            <person name="Larsson K.H."/>
            <person name="Matsuura K."/>
            <person name="Barry K."/>
            <person name="Labutti K."/>
            <person name="Kuo R."/>
            <person name="Ohm R.A."/>
            <person name="Bhattacharya S.S."/>
            <person name="Shirouzu T."/>
            <person name="Yoshinaga Y."/>
            <person name="Martin F.M."/>
            <person name="Grigoriev I.V."/>
            <person name="Hibbett D.S."/>
        </authorList>
    </citation>
    <scope>NUCLEOTIDE SEQUENCE [LARGE SCALE GENOMIC DNA]</scope>
    <source>
        <strain evidence="2 3">HHB10207 ss-3</strain>
    </source>
</reference>
<name>A0A166J6T5_9AGAM</name>
<dbReference type="AlphaFoldDB" id="A0A166J6T5"/>
<feature type="compositionally biased region" description="Low complexity" evidence="1">
    <location>
        <begin position="162"/>
        <end position="194"/>
    </location>
</feature>
<dbReference type="Proteomes" id="UP000076798">
    <property type="component" value="Unassembled WGS sequence"/>
</dbReference>
<organism evidence="2 3">
    <name type="scientific">Sistotremastrum suecicum HHB10207 ss-3</name>
    <dbReference type="NCBI Taxonomy" id="1314776"/>
    <lineage>
        <taxon>Eukaryota</taxon>
        <taxon>Fungi</taxon>
        <taxon>Dikarya</taxon>
        <taxon>Basidiomycota</taxon>
        <taxon>Agaricomycotina</taxon>
        <taxon>Agaricomycetes</taxon>
        <taxon>Sistotremastrales</taxon>
        <taxon>Sistotremastraceae</taxon>
        <taxon>Sistotremastrum</taxon>
    </lineage>
</organism>
<feature type="region of interest" description="Disordered" evidence="1">
    <location>
        <begin position="1"/>
        <end position="55"/>
    </location>
</feature>
<feature type="compositionally biased region" description="Polar residues" evidence="1">
    <location>
        <begin position="842"/>
        <end position="852"/>
    </location>
</feature>
<sequence length="918" mass="100360">MNDDDDIERSLRNDEPSSSDDDEPPNDIDRTDHTARISRELNGSQQGDGPPTALSRVRSLGAQRRQIAHVLSSISSASSSRLATPSPPHAVKSQATPSPAPQASSFSSISSSNSASRFSYSSSRDGASISGSETEREPTSIYSSSRSAQSFDYLPQESLQRGQNGDPGPSGSSSSTRVPQSSPETLETPRTRTPSFRPEGIEDHRTVSRNGDAQTSSSASADQTSSSDRRNGIRRYTPSRNEEPLSPPFNDEPSTSDRLPRRSSPSPSPATTTGAAMSNPRRSATVREPRRWQGRNPYSPSEDHDVQPTHSRTTGVERRQSLRGGSAESALARGSRSVIGQSLRAAGLASQDRDGRFTTTDGLPRTRRLSGDSDLRHTLSRVNRNEPEFTNRHDFRPSTSTSTYNNERTSPQLRPYRSTMALVNQHGYTPSPPERRRDTVKSAGGMHEYMSTAPPGRHSSADLLSTQSSLSTQSPEHAKLMLDSLTMFESHLARFPASSNSVNATISDLHRNAQSIVQSTSSLNAFLREGHSFALEQQIEAEYGDKPVAVDPMEVWGRVGGEYKESLRVCDELVRTMTGFLLGMGKILKEATAASAREVRIDEEGRVVSPSGTSSSTSRRSMEGRRSTDLRRSWGPEPMTRRDEGDVSQSRTPSRLDSLDNRSPSVLGKLRSRRDTKERDTQRASTLSTLQSRLTFTSRIRPQLDAEQSPTTPSPSNLPPKSNPLSHSSTVFDSPPPLPALPSENPLNRRDSGRGTRRNKSSSTSITTVKAFPAIASPQATTAVSTATVSNAAFGERSTNHARNDSSVDAGVVFSRPAAVSVSALNGLQRTNSRDRHFWDRGNTQTNQTSSNLDHERMAAVLSSSSSSETKPNDTFTPRMSLETVRPGNNGTTQTRRPQERRDRRRTITEIFSRDNRD</sequence>
<dbReference type="EMBL" id="KV428004">
    <property type="protein sequence ID" value="KZT44427.1"/>
    <property type="molecule type" value="Genomic_DNA"/>
</dbReference>
<feature type="region of interest" description="Disordered" evidence="1">
    <location>
        <begin position="71"/>
        <end position="411"/>
    </location>
</feature>
<feature type="compositionally biased region" description="Polar residues" evidence="1">
    <location>
        <begin position="397"/>
        <end position="411"/>
    </location>
</feature>
<dbReference type="STRING" id="1314776.A0A166J6T5"/>
<feature type="compositionally biased region" description="Basic and acidic residues" evidence="1">
    <location>
        <begin position="27"/>
        <end position="39"/>
    </location>
</feature>
<feature type="compositionally biased region" description="Polar residues" evidence="1">
    <location>
        <begin position="140"/>
        <end position="150"/>
    </location>
</feature>
<feature type="compositionally biased region" description="Basic and acidic residues" evidence="1">
    <location>
        <begin position="897"/>
        <end position="918"/>
    </location>
</feature>
<feature type="compositionally biased region" description="Pro residues" evidence="1">
    <location>
        <begin position="712"/>
        <end position="722"/>
    </location>
</feature>
<feature type="compositionally biased region" description="Basic and acidic residues" evidence="1">
    <location>
        <begin position="620"/>
        <end position="645"/>
    </location>
</feature>
<feature type="compositionally biased region" description="Polar residues" evidence="1">
    <location>
        <begin position="869"/>
        <end position="878"/>
    </location>
</feature>
<protein>
    <submittedName>
        <fullName evidence="2">Uncharacterized protein</fullName>
    </submittedName>
</protein>
<feature type="compositionally biased region" description="Low complexity" evidence="1">
    <location>
        <begin position="262"/>
        <end position="273"/>
    </location>
</feature>
<feature type="compositionally biased region" description="Low complexity" evidence="1">
    <location>
        <begin position="212"/>
        <end position="226"/>
    </location>
</feature>
<accession>A0A166J6T5</accession>
<feature type="compositionally biased region" description="Low complexity" evidence="1">
    <location>
        <begin position="607"/>
        <end position="619"/>
    </location>
</feature>
<dbReference type="OrthoDB" id="3358078at2759"/>
<keyword evidence="3" id="KW-1185">Reference proteome</keyword>
<feature type="compositionally biased region" description="Low complexity" evidence="1">
    <location>
        <begin position="93"/>
        <end position="132"/>
    </location>
</feature>
<feature type="compositionally biased region" description="Acidic residues" evidence="1">
    <location>
        <begin position="17"/>
        <end position="26"/>
    </location>
</feature>
<gene>
    <name evidence="2" type="ORF">SISSUDRAFT_1029121</name>
</gene>
<evidence type="ECO:0000313" key="3">
    <source>
        <dbReference type="Proteomes" id="UP000076798"/>
    </source>
</evidence>
<feature type="compositionally biased region" description="Basic and acidic residues" evidence="1">
    <location>
        <begin position="673"/>
        <end position="682"/>
    </location>
</feature>